<name>A0ABR3F109_9AGAR</name>
<protein>
    <submittedName>
        <fullName evidence="4">Uncharacterized protein</fullName>
    </submittedName>
</protein>
<dbReference type="EMBL" id="JBAHYK010001511">
    <property type="protein sequence ID" value="KAL0567740.1"/>
    <property type="molecule type" value="Genomic_DNA"/>
</dbReference>
<evidence type="ECO:0000313" key="5">
    <source>
        <dbReference type="Proteomes" id="UP001465976"/>
    </source>
</evidence>
<dbReference type="EMBL" id="JBAHYK010001238">
    <property type="protein sequence ID" value="KAL0568887.1"/>
    <property type="molecule type" value="Genomic_DNA"/>
</dbReference>
<comment type="caution">
    <text evidence="4">The sequence shown here is derived from an EMBL/GenBank/DDBJ whole genome shotgun (WGS) entry which is preliminary data.</text>
</comment>
<feature type="region of interest" description="Disordered" evidence="1">
    <location>
        <begin position="23"/>
        <end position="86"/>
    </location>
</feature>
<gene>
    <name evidence="4" type="ORF">V5O48_013089</name>
    <name evidence="3" type="ORF">V5O48_014253</name>
    <name evidence="2" type="ORF">V5O48_015930</name>
</gene>
<evidence type="ECO:0000313" key="2">
    <source>
        <dbReference type="EMBL" id="KAL0566089.1"/>
    </source>
</evidence>
<reference evidence="4 5" key="1">
    <citation type="submission" date="2024-02" db="EMBL/GenBank/DDBJ databases">
        <title>A draft genome for the cacao thread blight pathogen Marasmius crinis-equi.</title>
        <authorList>
            <person name="Cohen S.P."/>
            <person name="Baruah I.K."/>
            <person name="Amoako-Attah I."/>
            <person name="Bukari Y."/>
            <person name="Meinhardt L.W."/>
            <person name="Bailey B.A."/>
        </authorList>
    </citation>
    <scope>NUCLEOTIDE SEQUENCE [LARGE SCALE GENOMIC DNA]</scope>
    <source>
        <strain evidence="4 5">GH-76</strain>
    </source>
</reference>
<feature type="compositionally biased region" description="Basic and acidic residues" evidence="1">
    <location>
        <begin position="50"/>
        <end position="75"/>
    </location>
</feature>
<proteinExistence type="predicted"/>
<organism evidence="4 5">
    <name type="scientific">Marasmius crinis-equi</name>
    <dbReference type="NCBI Taxonomy" id="585013"/>
    <lineage>
        <taxon>Eukaryota</taxon>
        <taxon>Fungi</taxon>
        <taxon>Dikarya</taxon>
        <taxon>Basidiomycota</taxon>
        <taxon>Agaricomycotina</taxon>
        <taxon>Agaricomycetes</taxon>
        <taxon>Agaricomycetidae</taxon>
        <taxon>Agaricales</taxon>
        <taxon>Marasmiineae</taxon>
        <taxon>Marasmiaceae</taxon>
        <taxon>Marasmius</taxon>
    </lineage>
</organism>
<accession>A0ABR3F109</accession>
<dbReference type="Proteomes" id="UP001465976">
    <property type="component" value="Unassembled WGS sequence"/>
</dbReference>
<sequence>MEDDVETDRTMLVRAVDVLPHSTRPVSIHQGLLPCAPSKPSVRAITPRAVDLREPGERRRSEASKERLDRRDESQAKAQPQPHSAPVATALLTKSLPSKAHACTPNDVAFKGEFNGATTVYSPEDMPAIAVSVGLRYPL</sequence>
<evidence type="ECO:0000256" key="1">
    <source>
        <dbReference type="SAM" id="MobiDB-lite"/>
    </source>
</evidence>
<evidence type="ECO:0000313" key="4">
    <source>
        <dbReference type="EMBL" id="KAL0568887.1"/>
    </source>
</evidence>
<keyword evidence="5" id="KW-1185">Reference proteome</keyword>
<evidence type="ECO:0000313" key="3">
    <source>
        <dbReference type="EMBL" id="KAL0567740.1"/>
    </source>
</evidence>
<dbReference type="EMBL" id="JBAHYK010002013">
    <property type="protein sequence ID" value="KAL0566089.1"/>
    <property type="molecule type" value="Genomic_DNA"/>
</dbReference>